<evidence type="ECO:0000256" key="5">
    <source>
        <dbReference type="ARBA" id="ARBA00022980"/>
    </source>
</evidence>
<comment type="function">
    <text evidence="7">The globular domain of the protein is located near the polypeptide exit tunnel on the outside of the subunit, while an extended beta-hairpin is found that lines the wall of the exit tunnel in the center of the 70S ribosome.</text>
</comment>
<comment type="similarity">
    <text evidence="1 7 8">Belongs to the universal ribosomal protein uL22 family.</text>
</comment>
<evidence type="ECO:0000256" key="6">
    <source>
        <dbReference type="ARBA" id="ARBA00023274"/>
    </source>
</evidence>
<comment type="subunit">
    <text evidence="2 7 9">Part of the 50S ribosomal subunit.</text>
</comment>
<evidence type="ECO:0000256" key="3">
    <source>
        <dbReference type="ARBA" id="ARBA00022730"/>
    </source>
</evidence>
<dbReference type="CDD" id="cd00336">
    <property type="entry name" value="Ribosomal_L22"/>
    <property type="match status" value="1"/>
</dbReference>
<dbReference type="GO" id="GO:0002181">
    <property type="term" value="P:cytoplasmic translation"/>
    <property type="evidence" value="ECO:0007669"/>
    <property type="project" value="TreeGrafter"/>
</dbReference>
<dbReference type="Pfam" id="PF00237">
    <property type="entry name" value="Ribosomal_L22"/>
    <property type="match status" value="1"/>
</dbReference>
<sequence>MARINYTTDLDPETSSKAMGSELHISPKKSRELCKAVKGMKTKAAKRYLEDVVVLKQAVPFRKHNDSLGHRKGPMAAGRYPVKVASEMLKLLKNAESNAEYKGLNADHMYIAHAAAKRGRVIHGMRPRARGRASPKNTETVNIEMIISEVR</sequence>
<dbReference type="Proteomes" id="UP000029859">
    <property type="component" value="Unassembled WGS sequence"/>
</dbReference>
<evidence type="ECO:0000313" key="12">
    <source>
        <dbReference type="Proteomes" id="UP000029859"/>
    </source>
</evidence>
<comment type="function">
    <text evidence="7 9">This protein binds specifically to 23S rRNA. It makes multiple contacts with different domains of the 23S rRNA in the assembled 50S subunit and ribosome.</text>
</comment>
<dbReference type="GO" id="GO:0019843">
    <property type="term" value="F:rRNA binding"/>
    <property type="evidence" value="ECO:0007669"/>
    <property type="project" value="UniProtKB-UniRule"/>
</dbReference>
<keyword evidence="6 7" id="KW-0687">Ribonucleoprotein</keyword>
<evidence type="ECO:0000256" key="9">
    <source>
        <dbReference type="RuleBase" id="RU004007"/>
    </source>
</evidence>
<evidence type="ECO:0000256" key="8">
    <source>
        <dbReference type="RuleBase" id="RU004005"/>
    </source>
</evidence>
<protein>
    <recommendedName>
        <fullName evidence="7">Large ribosomal subunit protein uL22</fullName>
    </recommendedName>
</protein>
<dbReference type="RefSeq" id="WP_048193255.1">
    <property type="nucleotide sequence ID" value="NZ_CAAGSM010000007.1"/>
</dbReference>
<keyword evidence="4 7" id="KW-0694">RNA-binding</keyword>
<reference evidence="11 12" key="1">
    <citation type="submission" date="2014-09" db="EMBL/GenBank/DDBJ databases">
        <title>Draft genome sequence of an obligately methylotrophic methanogen, Methanococcoides methylutens, isolated from marine sediment.</title>
        <authorList>
            <person name="Guan Y."/>
            <person name="Ngugi D.K."/>
            <person name="Blom J."/>
            <person name="Ali S."/>
            <person name="Ferry J.G."/>
            <person name="Stingl U."/>
        </authorList>
    </citation>
    <scope>NUCLEOTIDE SEQUENCE [LARGE SCALE GENOMIC DNA]</scope>
    <source>
        <strain evidence="11 12">DSM 2657</strain>
    </source>
</reference>
<evidence type="ECO:0000256" key="1">
    <source>
        <dbReference type="ARBA" id="ARBA00009451"/>
    </source>
</evidence>
<organism evidence="11 12">
    <name type="scientific">Methanococcoides methylutens</name>
    <dbReference type="NCBI Taxonomy" id="2226"/>
    <lineage>
        <taxon>Archaea</taxon>
        <taxon>Methanobacteriati</taxon>
        <taxon>Methanobacteriota</taxon>
        <taxon>Stenosarchaea group</taxon>
        <taxon>Methanomicrobia</taxon>
        <taxon>Methanosarcinales</taxon>
        <taxon>Methanosarcinaceae</taxon>
        <taxon>Methanococcoides</taxon>
    </lineage>
</organism>
<dbReference type="InterPro" id="IPR001063">
    <property type="entry name" value="Ribosomal_uL22"/>
</dbReference>
<dbReference type="NCBIfam" id="TIGR01038">
    <property type="entry name" value="uL22_arch_euk"/>
    <property type="match status" value="1"/>
</dbReference>
<dbReference type="InterPro" id="IPR057265">
    <property type="entry name" value="Ribosomal_uL22_arc-type"/>
</dbReference>
<evidence type="ECO:0000256" key="7">
    <source>
        <dbReference type="HAMAP-Rule" id="MF_01331"/>
    </source>
</evidence>
<keyword evidence="5 7" id="KW-0689">Ribosomal protein</keyword>
<dbReference type="SUPFAM" id="SSF54843">
    <property type="entry name" value="Ribosomal protein L22"/>
    <property type="match status" value="1"/>
</dbReference>
<name>A0A099T3U9_METMT</name>
<dbReference type="InterPro" id="IPR036394">
    <property type="entry name" value="Ribosomal_uL22_sf"/>
</dbReference>
<dbReference type="PANTHER" id="PTHR11593">
    <property type="entry name" value="60S RIBOSOMAL PROTEIN L17"/>
    <property type="match status" value="1"/>
</dbReference>
<keyword evidence="12" id="KW-1185">Reference proteome</keyword>
<dbReference type="NCBIfam" id="NF003260">
    <property type="entry name" value="PRK04223.1"/>
    <property type="match status" value="1"/>
</dbReference>
<dbReference type="Gene3D" id="3.90.470.10">
    <property type="entry name" value="Ribosomal protein L22/L17"/>
    <property type="match status" value="1"/>
</dbReference>
<evidence type="ECO:0000256" key="2">
    <source>
        <dbReference type="ARBA" id="ARBA00011838"/>
    </source>
</evidence>
<gene>
    <name evidence="7" type="primary">rpl22</name>
    <name evidence="11" type="ORF">LI82_01865</name>
</gene>
<dbReference type="AlphaFoldDB" id="A0A099T3U9"/>
<dbReference type="HAMAP" id="MF_01331_A">
    <property type="entry name" value="Ribosomal_uL22_A"/>
    <property type="match status" value="1"/>
</dbReference>
<dbReference type="PANTHER" id="PTHR11593:SF10">
    <property type="entry name" value="60S RIBOSOMAL PROTEIN L17"/>
    <property type="match status" value="1"/>
</dbReference>
<evidence type="ECO:0000256" key="10">
    <source>
        <dbReference type="SAM" id="MobiDB-lite"/>
    </source>
</evidence>
<dbReference type="InterPro" id="IPR005721">
    <property type="entry name" value="Ribosomal_uL22_euk/arc"/>
</dbReference>
<feature type="compositionally biased region" description="Polar residues" evidence="10">
    <location>
        <begin position="1"/>
        <end position="18"/>
    </location>
</feature>
<evidence type="ECO:0000313" key="11">
    <source>
        <dbReference type="EMBL" id="KGK99524.1"/>
    </source>
</evidence>
<evidence type="ECO:0000256" key="4">
    <source>
        <dbReference type="ARBA" id="ARBA00022884"/>
    </source>
</evidence>
<accession>A0A099T3U9</accession>
<keyword evidence="3 7" id="KW-0699">rRNA-binding</keyword>
<dbReference type="FunFam" id="3.90.470.10:FF:000015">
    <property type="entry name" value="50S ribosomal protein L22"/>
    <property type="match status" value="1"/>
</dbReference>
<feature type="region of interest" description="Disordered" evidence="10">
    <location>
        <begin position="1"/>
        <end position="24"/>
    </location>
</feature>
<comment type="caution">
    <text evidence="11">The sequence shown here is derived from an EMBL/GenBank/DDBJ whole genome shotgun (WGS) entry which is preliminary data.</text>
</comment>
<dbReference type="GO" id="GO:0022625">
    <property type="term" value="C:cytosolic large ribosomal subunit"/>
    <property type="evidence" value="ECO:0007669"/>
    <property type="project" value="UniProtKB-UniRule"/>
</dbReference>
<dbReference type="GO" id="GO:0003735">
    <property type="term" value="F:structural constituent of ribosome"/>
    <property type="evidence" value="ECO:0007669"/>
    <property type="project" value="UniProtKB-UniRule"/>
</dbReference>
<dbReference type="EMBL" id="JRHO01000005">
    <property type="protein sequence ID" value="KGK99524.1"/>
    <property type="molecule type" value="Genomic_DNA"/>
</dbReference>
<proteinExistence type="inferred from homology"/>
<dbReference type="OrthoDB" id="314984at2157"/>